<reference evidence="3" key="1">
    <citation type="submission" date="2021-02" db="EMBL/GenBank/DDBJ databases">
        <authorList>
            <person name="Nowell W R."/>
        </authorList>
    </citation>
    <scope>NUCLEOTIDE SEQUENCE</scope>
</reference>
<accession>A0A8S2GAH4</accession>
<dbReference type="EMBL" id="CAJNOK010071962">
    <property type="protein sequence ID" value="CAF1665272.1"/>
    <property type="molecule type" value="Genomic_DNA"/>
</dbReference>
<protein>
    <recommendedName>
        <fullName evidence="2">Peptidoglycan recognition protein family domain-containing protein</fullName>
    </recommendedName>
</protein>
<dbReference type="GO" id="GO:0008745">
    <property type="term" value="F:N-acetylmuramoyl-L-alanine amidase activity"/>
    <property type="evidence" value="ECO:0007669"/>
    <property type="project" value="InterPro"/>
</dbReference>
<comment type="caution">
    <text evidence="3">The sequence shown here is derived from an EMBL/GenBank/DDBJ whole genome shotgun (WGS) entry which is preliminary data.</text>
</comment>
<dbReference type="PANTHER" id="PTHR11022">
    <property type="entry name" value="PEPTIDOGLYCAN RECOGNITION PROTEIN"/>
    <property type="match status" value="1"/>
</dbReference>
<dbReference type="SMART" id="SM00701">
    <property type="entry name" value="PGRP"/>
    <property type="match status" value="1"/>
</dbReference>
<dbReference type="Proteomes" id="UP000682733">
    <property type="component" value="Unassembled WGS sequence"/>
</dbReference>
<evidence type="ECO:0000259" key="2">
    <source>
        <dbReference type="SMART" id="SM00701"/>
    </source>
</evidence>
<sequence>VGCPKILNRSSWDARPYISRENLTTLPVTHIVIRQLPVLNSTMNQQDCIKTMKDLQDSQMDKRGWTDIGYNFLICNDNNDQQKIYRGRGWTYVGAHCVGYNFKSLGKNQFLF</sequence>
<dbReference type="GO" id="GO:0009253">
    <property type="term" value="P:peptidoglycan catabolic process"/>
    <property type="evidence" value="ECO:0007669"/>
    <property type="project" value="InterPro"/>
</dbReference>
<proteinExistence type="inferred from homology"/>
<comment type="similarity">
    <text evidence="1">Belongs to the N-acetylmuramoyl-L-alanine amidase 2 family.</text>
</comment>
<evidence type="ECO:0000313" key="4">
    <source>
        <dbReference type="EMBL" id="CAF4529599.1"/>
    </source>
</evidence>
<gene>
    <name evidence="3" type="ORF">OVA965_LOCUS45476</name>
    <name evidence="4" type="ORF">TMI583_LOCUS49003</name>
</gene>
<name>A0A8S2GAH4_9BILA</name>
<feature type="non-terminal residue" evidence="3">
    <location>
        <position position="1"/>
    </location>
</feature>
<dbReference type="AlphaFoldDB" id="A0A8S2GAH4"/>
<dbReference type="CDD" id="cd06583">
    <property type="entry name" value="PGRP"/>
    <property type="match status" value="1"/>
</dbReference>
<dbReference type="InterPro" id="IPR006619">
    <property type="entry name" value="PGRP_domain_met/bac"/>
</dbReference>
<evidence type="ECO:0000256" key="1">
    <source>
        <dbReference type="ARBA" id="ARBA00007553"/>
    </source>
</evidence>
<dbReference type="InterPro" id="IPR002502">
    <property type="entry name" value="Amidase_domain"/>
</dbReference>
<organism evidence="3 5">
    <name type="scientific">Didymodactylos carnosus</name>
    <dbReference type="NCBI Taxonomy" id="1234261"/>
    <lineage>
        <taxon>Eukaryota</taxon>
        <taxon>Metazoa</taxon>
        <taxon>Spiralia</taxon>
        <taxon>Gnathifera</taxon>
        <taxon>Rotifera</taxon>
        <taxon>Eurotatoria</taxon>
        <taxon>Bdelloidea</taxon>
        <taxon>Philodinida</taxon>
        <taxon>Philodinidae</taxon>
        <taxon>Didymodactylos</taxon>
    </lineage>
</organism>
<dbReference type="Gene3D" id="3.40.80.10">
    <property type="entry name" value="Peptidoglycan recognition protein-like"/>
    <property type="match status" value="1"/>
</dbReference>
<evidence type="ECO:0000313" key="3">
    <source>
        <dbReference type="EMBL" id="CAF1665272.1"/>
    </source>
</evidence>
<dbReference type="InterPro" id="IPR036505">
    <property type="entry name" value="Amidase/PGRP_sf"/>
</dbReference>
<feature type="domain" description="Peptidoglycan recognition protein family" evidence="2">
    <location>
        <begin position="4"/>
        <end position="111"/>
    </location>
</feature>
<dbReference type="EMBL" id="CAJOBA010103743">
    <property type="protein sequence ID" value="CAF4529599.1"/>
    <property type="molecule type" value="Genomic_DNA"/>
</dbReference>
<dbReference type="Proteomes" id="UP000677228">
    <property type="component" value="Unassembled WGS sequence"/>
</dbReference>
<dbReference type="SUPFAM" id="SSF55846">
    <property type="entry name" value="N-acetylmuramoyl-L-alanine amidase-like"/>
    <property type="match status" value="1"/>
</dbReference>
<dbReference type="PANTHER" id="PTHR11022:SF41">
    <property type="entry name" value="PEPTIDOGLYCAN-RECOGNITION PROTEIN LC-RELATED"/>
    <property type="match status" value="1"/>
</dbReference>
<evidence type="ECO:0000313" key="5">
    <source>
        <dbReference type="Proteomes" id="UP000677228"/>
    </source>
</evidence>
<dbReference type="GO" id="GO:0008270">
    <property type="term" value="F:zinc ion binding"/>
    <property type="evidence" value="ECO:0007669"/>
    <property type="project" value="InterPro"/>
</dbReference>
<dbReference type="InterPro" id="IPR015510">
    <property type="entry name" value="PGRP"/>
</dbReference>